<protein>
    <submittedName>
        <fullName evidence="3">GTP_EFTU_D3 domain-containing protein</fullName>
    </submittedName>
</protein>
<evidence type="ECO:0000313" key="3">
    <source>
        <dbReference type="WBParaSite" id="ACOC_0000828701-mRNA-1"/>
    </source>
</evidence>
<dbReference type="OrthoDB" id="5865552at2759"/>
<proteinExistence type="predicted"/>
<evidence type="ECO:0000313" key="2">
    <source>
        <dbReference type="Proteomes" id="UP000267027"/>
    </source>
</evidence>
<name>A0A0R3PRW2_ANGCS</name>
<accession>A0A0R3PRW2</accession>
<reference evidence="3" key="1">
    <citation type="submission" date="2017-02" db="UniProtKB">
        <authorList>
            <consortium name="WormBaseParasite"/>
        </authorList>
    </citation>
    <scope>IDENTIFICATION</scope>
</reference>
<gene>
    <name evidence="1" type="ORF">ACOC_LOCUS8288</name>
</gene>
<dbReference type="AlphaFoldDB" id="A0A0R3PRW2"/>
<dbReference type="Proteomes" id="UP000267027">
    <property type="component" value="Unassembled WGS sequence"/>
</dbReference>
<evidence type="ECO:0000313" key="1">
    <source>
        <dbReference type="EMBL" id="VDM59873.1"/>
    </source>
</evidence>
<dbReference type="WBParaSite" id="ACOC_0000828701-mRNA-1">
    <property type="protein sequence ID" value="ACOC_0000828701-mRNA-1"/>
    <property type="gene ID" value="ACOC_0000828701"/>
</dbReference>
<keyword evidence="2" id="KW-1185">Reference proteome</keyword>
<reference evidence="1 2" key="2">
    <citation type="submission" date="2018-11" db="EMBL/GenBank/DDBJ databases">
        <authorList>
            <consortium name="Pathogen Informatics"/>
        </authorList>
    </citation>
    <scope>NUCLEOTIDE SEQUENCE [LARGE SCALE GENOMIC DNA]</scope>
    <source>
        <strain evidence="1 2">Costa Rica</strain>
    </source>
</reference>
<dbReference type="EMBL" id="UYYA01004137">
    <property type="protein sequence ID" value="VDM59873.1"/>
    <property type="molecule type" value="Genomic_DNA"/>
</dbReference>
<sequence length="155" mass="17181">MHSGDVLEKGTVILQLHHRKIRNRVLPVAVDFDRQIGEPRCIPGKGWAVPCDVVGLGNCNGQEVEIAFEKDEMVRPLLRMLLPQDGSYLRNGTIKGCWELTGNNNSLLLSLPRAKVESEVLPISVPAVVNVFVLDREKEIPLTLLAAIPALNCRR</sequence>
<organism evidence="3">
    <name type="scientific">Angiostrongylus costaricensis</name>
    <name type="common">Nematode worm</name>
    <dbReference type="NCBI Taxonomy" id="334426"/>
    <lineage>
        <taxon>Eukaryota</taxon>
        <taxon>Metazoa</taxon>
        <taxon>Ecdysozoa</taxon>
        <taxon>Nematoda</taxon>
        <taxon>Chromadorea</taxon>
        <taxon>Rhabditida</taxon>
        <taxon>Rhabditina</taxon>
        <taxon>Rhabditomorpha</taxon>
        <taxon>Strongyloidea</taxon>
        <taxon>Metastrongylidae</taxon>
        <taxon>Angiostrongylus</taxon>
    </lineage>
</organism>